<gene>
    <name evidence="9" type="ORF">ACHAW5_005940</name>
</gene>
<keyword evidence="4" id="KW-0808">Transferase</keyword>
<keyword evidence="2" id="KW-0698">rRNA processing</keyword>
<dbReference type="PANTHER" id="PTHR10920:SF18">
    <property type="entry name" value="RRNA METHYLTRANSFERASE 2, MITOCHONDRIAL"/>
    <property type="match status" value="1"/>
</dbReference>
<evidence type="ECO:0000256" key="6">
    <source>
        <dbReference type="ARBA" id="ARBA00041184"/>
    </source>
</evidence>
<keyword evidence="10" id="KW-1185">Reference proteome</keyword>
<dbReference type="Proteomes" id="UP001530315">
    <property type="component" value="Unassembled WGS sequence"/>
</dbReference>
<evidence type="ECO:0000256" key="3">
    <source>
        <dbReference type="ARBA" id="ARBA00022603"/>
    </source>
</evidence>
<keyword evidence="3" id="KW-0489">Methyltransferase</keyword>
<evidence type="ECO:0000256" key="2">
    <source>
        <dbReference type="ARBA" id="ARBA00022552"/>
    </source>
</evidence>
<feature type="region of interest" description="Disordered" evidence="7">
    <location>
        <begin position="36"/>
        <end position="65"/>
    </location>
</feature>
<dbReference type="Gene3D" id="3.40.50.150">
    <property type="entry name" value="Vaccinia Virus protein VP39"/>
    <property type="match status" value="1"/>
</dbReference>
<keyword evidence="5" id="KW-0949">S-adenosyl-L-methionine</keyword>
<dbReference type="GO" id="GO:0008168">
    <property type="term" value="F:methyltransferase activity"/>
    <property type="evidence" value="ECO:0007669"/>
    <property type="project" value="UniProtKB-KW"/>
</dbReference>
<feature type="compositionally biased region" description="Basic residues" evidence="7">
    <location>
        <begin position="41"/>
        <end position="51"/>
    </location>
</feature>
<dbReference type="GO" id="GO:0006364">
    <property type="term" value="P:rRNA processing"/>
    <property type="evidence" value="ECO:0007669"/>
    <property type="project" value="UniProtKB-KW"/>
</dbReference>
<dbReference type="HAMAP" id="MF_01547">
    <property type="entry name" value="RNA_methyltr_E"/>
    <property type="match status" value="1"/>
</dbReference>
<dbReference type="SUPFAM" id="SSF53335">
    <property type="entry name" value="S-adenosyl-L-methionine-dependent methyltransferases"/>
    <property type="match status" value="1"/>
</dbReference>
<evidence type="ECO:0000259" key="8">
    <source>
        <dbReference type="Pfam" id="PF01728"/>
    </source>
</evidence>
<dbReference type="PANTHER" id="PTHR10920">
    <property type="entry name" value="RIBOSOMAL RNA METHYLTRANSFERASE"/>
    <property type="match status" value="1"/>
</dbReference>
<evidence type="ECO:0000256" key="7">
    <source>
        <dbReference type="SAM" id="MobiDB-lite"/>
    </source>
</evidence>
<evidence type="ECO:0000256" key="4">
    <source>
        <dbReference type="ARBA" id="ARBA00022679"/>
    </source>
</evidence>
<evidence type="ECO:0000256" key="1">
    <source>
        <dbReference type="ARBA" id="ARBA00009258"/>
    </source>
</evidence>
<dbReference type="InterPro" id="IPR029063">
    <property type="entry name" value="SAM-dependent_MTases_sf"/>
</dbReference>
<dbReference type="InterPro" id="IPR050082">
    <property type="entry name" value="RNA_methyltr_RlmE"/>
</dbReference>
<evidence type="ECO:0000313" key="10">
    <source>
        <dbReference type="Proteomes" id="UP001530315"/>
    </source>
</evidence>
<dbReference type="GO" id="GO:0032259">
    <property type="term" value="P:methylation"/>
    <property type="evidence" value="ECO:0007669"/>
    <property type="project" value="UniProtKB-KW"/>
</dbReference>
<reference evidence="9 10" key="1">
    <citation type="submission" date="2024-10" db="EMBL/GenBank/DDBJ databases">
        <title>Updated reference genomes for cyclostephanoid diatoms.</title>
        <authorList>
            <person name="Roberts W.R."/>
            <person name="Alverson A.J."/>
        </authorList>
    </citation>
    <scope>NUCLEOTIDE SEQUENCE [LARGE SCALE GENOMIC DNA]</scope>
    <source>
        <strain evidence="9 10">AJA276-08</strain>
    </source>
</reference>
<feature type="domain" description="Ribosomal RNA methyltransferase FtsJ" evidence="8">
    <location>
        <begin position="79"/>
        <end position="330"/>
    </location>
</feature>
<comment type="caution">
    <text evidence="9">The sequence shown here is derived from an EMBL/GenBank/DDBJ whole genome shotgun (WGS) entry which is preliminary data.</text>
</comment>
<proteinExistence type="inferred from homology"/>
<evidence type="ECO:0000313" key="9">
    <source>
        <dbReference type="EMBL" id="KAL3774269.1"/>
    </source>
</evidence>
<dbReference type="Pfam" id="PF01728">
    <property type="entry name" value="FtsJ"/>
    <property type="match status" value="1"/>
</dbReference>
<organism evidence="9 10">
    <name type="scientific">Stephanodiscus triporus</name>
    <dbReference type="NCBI Taxonomy" id="2934178"/>
    <lineage>
        <taxon>Eukaryota</taxon>
        <taxon>Sar</taxon>
        <taxon>Stramenopiles</taxon>
        <taxon>Ochrophyta</taxon>
        <taxon>Bacillariophyta</taxon>
        <taxon>Coscinodiscophyceae</taxon>
        <taxon>Thalassiosirophycidae</taxon>
        <taxon>Stephanodiscales</taxon>
        <taxon>Stephanodiscaceae</taxon>
        <taxon>Stephanodiscus</taxon>
    </lineage>
</organism>
<dbReference type="InterPro" id="IPR002877">
    <property type="entry name" value="RNA_MeTrfase_FtsJ_dom"/>
</dbReference>
<dbReference type="InterPro" id="IPR015507">
    <property type="entry name" value="rRNA-MeTfrase_E"/>
</dbReference>
<name>A0ABD3NFF7_9STRA</name>
<sequence>MIEFLWSLRRASCLGSRAAISRCALCSHQKRPPPIGELLVRGKHSQSKSKQRSQSSNKWLERQRKDPYVGMAQDQGLPSRSSFKLQEINELHYPNLLAKLEEKRKGNGSNHPYPRALIQPGALILDLGAAPGGWSLYASTQLKFDLGGAVVSVDLLSLDETLHARNSDITTRIRANLQSNFHFIQGDFTMNQTRERIMEAFTNVSNNTQNNYCTGKESCAIGRRPNLVLSDMAANFTGDSDTDAIRTLDLCERALAFAVGGSCFDRSYSAKEGQGVLEDGGVFLCKFFSCGKENEADLMDASRRAFGSVHVLKPKASRKESSEMYLLALGHKYAR</sequence>
<evidence type="ECO:0000256" key="5">
    <source>
        <dbReference type="ARBA" id="ARBA00022691"/>
    </source>
</evidence>
<accession>A0ABD3NFF7</accession>
<protein>
    <recommendedName>
        <fullName evidence="6">rRNA methyltransferase 2, mitochondrial</fullName>
    </recommendedName>
</protein>
<dbReference type="AlphaFoldDB" id="A0ABD3NFF7"/>
<dbReference type="EMBL" id="JALLAZ020001478">
    <property type="protein sequence ID" value="KAL3774269.1"/>
    <property type="molecule type" value="Genomic_DNA"/>
</dbReference>
<comment type="similarity">
    <text evidence="1">Belongs to the class I-like SAM-binding methyltransferase superfamily. RNA methyltransferase RlmE family.</text>
</comment>